<keyword evidence="1" id="KW-0472">Membrane</keyword>
<sequence>MTPPDSFENSHLQRLLLFVYLLPILGLLPALWRLYRPSGNPQQQTVSRLAVTLGLLWLGGTLLMTTGANGSEFLRLPFLLVSSLWTSGYFLISLGLMIRIWQRRPPWLPGVSDLGDRLFKKSTPR</sequence>
<protein>
    <submittedName>
        <fullName evidence="2">Uncharacterized protein</fullName>
    </submittedName>
</protein>
<dbReference type="RefSeq" id="WP_036535890.1">
    <property type="nucleotide sequence ID" value="NZ_JJML01000053.1"/>
</dbReference>
<dbReference type="AlphaFoldDB" id="A0A098TI03"/>
<gene>
    <name evidence="2" type="ORF">DO97_15815</name>
</gene>
<proteinExistence type="predicted"/>
<accession>A0A098TI03</accession>
<name>A0A098TI03_9CYAN</name>
<feature type="transmembrane region" description="Helical" evidence="1">
    <location>
        <begin position="15"/>
        <end position="34"/>
    </location>
</feature>
<dbReference type="EMBL" id="JJML01000053">
    <property type="protein sequence ID" value="KGF71744.1"/>
    <property type="molecule type" value="Genomic_DNA"/>
</dbReference>
<evidence type="ECO:0000313" key="2">
    <source>
        <dbReference type="EMBL" id="KGF71744.1"/>
    </source>
</evidence>
<comment type="caution">
    <text evidence="2">The sequence shown here is derived from an EMBL/GenBank/DDBJ whole genome shotgun (WGS) entry which is preliminary data.</text>
</comment>
<feature type="transmembrane region" description="Helical" evidence="1">
    <location>
        <begin position="76"/>
        <end position="98"/>
    </location>
</feature>
<evidence type="ECO:0000256" key="1">
    <source>
        <dbReference type="SAM" id="Phobius"/>
    </source>
</evidence>
<evidence type="ECO:0000313" key="3">
    <source>
        <dbReference type="Proteomes" id="UP000030170"/>
    </source>
</evidence>
<reference evidence="2 3" key="1">
    <citation type="journal article" date="2014" name="Mol. Ecol.">
        <title>Evolution of Synechococcus.</title>
        <authorList>
            <person name="Dvorak P."/>
            <person name="Casamatta D."/>
            <person name="Hasler P."/>
            <person name="Poulickova A."/>
            <person name="Ondrej V."/>
            <person name="Sanges R."/>
        </authorList>
    </citation>
    <scope>NUCLEOTIDE SEQUENCE [LARGE SCALE GENOMIC DNA]</scope>
    <source>
        <strain evidence="2 3">CAUP A 1101</strain>
    </source>
</reference>
<dbReference type="Proteomes" id="UP000030170">
    <property type="component" value="Unassembled WGS sequence"/>
</dbReference>
<dbReference type="OrthoDB" id="425192at2"/>
<keyword evidence="1" id="KW-1133">Transmembrane helix</keyword>
<keyword evidence="3" id="KW-1185">Reference proteome</keyword>
<keyword evidence="1" id="KW-0812">Transmembrane</keyword>
<organism evidence="2 3">
    <name type="scientific">Neosynechococcus sphagnicola sy1</name>
    <dbReference type="NCBI Taxonomy" id="1497020"/>
    <lineage>
        <taxon>Bacteria</taxon>
        <taxon>Bacillati</taxon>
        <taxon>Cyanobacteriota</taxon>
        <taxon>Cyanophyceae</taxon>
        <taxon>Neosynechococcales</taxon>
        <taxon>Neosynechococcaceae</taxon>
        <taxon>Neosynechococcus</taxon>
    </lineage>
</organism>
<feature type="transmembrane region" description="Helical" evidence="1">
    <location>
        <begin position="46"/>
        <end position="64"/>
    </location>
</feature>
<dbReference type="STRING" id="1497020.DO97_15815"/>